<comment type="similarity">
    <text evidence="1">Belongs to the universal stress protein A family.</text>
</comment>
<dbReference type="SUPFAM" id="SSF52402">
    <property type="entry name" value="Adenine nucleotide alpha hydrolases-like"/>
    <property type="match status" value="2"/>
</dbReference>
<keyword evidence="4" id="KW-1185">Reference proteome</keyword>
<dbReference type="OrthoDB" id="3404132at2"/>
<evidence type="ECO:0000259" key="2">
    <source>
        <dbReference type="Pfam" id="PF00582"/>
    </source>
</evidence>
<dbReference type="InterPro" id="IPR006016">
    <property type="entry name" value="UspA"/>
</dbReference>
<accession>A0A561EJ89</accession>
<evidence type="ECO:0000313" key="3">
    <source>
        <dbReference type="EMBL" id="TWE15674.1"/>
    </source>
</evidence>
<dbReference type="RefSeq" id="WP_145787313.1">
    <property type="nucleotide sequence ID" value="NZ_BAAABR010000004.1"/>
</dbReference>
<reference evidence="3 4" key="1">
    <citation type="submission" date="2019-06" db="EMBL/GenBank/DDBJ databases">
        <title>Sequencing the genomes of 1000 actinobacteria strains.</title>
        <authorList>
            <person name="Klenk H.-P."/>
        </authorList>
    </citation>
    <scope>NUCLEOTIDE SEQUENCE [LARGE SCALE GENOMIC DNA]</scope>
    <source>
        <strain evidence="3 4">DSM 41649</strain>
    </source>
</reference>
<comment type="caution">
    <text evidence="3">The sequence shown here is derived from an EMBL/GenBank/DDBJ whole genome shotgun (WGS) entry which is preliminary data.</text>
</comment>
<dbReference type="InterPro" id="IPR006015">
    <property type="entry name" value="Universal_stress_UspA"/>
</dbReference>
<evidence type="ECO:0000313" key="4">
    <source>
        <dbReference type="Proteomes" id="UP000318416"/>
    </source>
</evidence>
<protein>
    <submittedName>
        <fullName evidence="3">Nucleotide-binding universal stress UspA family protein</fullName>
    </submittedName>
</protein>
<dbReference type="Gene3D" id="3.40.50.620">
    <property type="entry name" value="HUPs"/>
    <property type="match status" value="2"/>
</dbReference>
<gene>
    <name evidence="3" type="ORF">FB465_0598</name>
</gene>
<dbReference type="Pfam" id="PF00582">
    <property type="entry name" value="Usp"/>
    <property type="match status" value="2"/>
</dbReference>
<dbReference type="InterPro" id="IPR014729">
    <property type="entry name" value="Rossmann-like_a/b/a_fold"/>
</dbReference>
<dbReference type="Proteomes" id="UP000318416">
    <property type="component" value="Unassembled WGS sequence"/>
</dbReference>
<organism evidence="3 4">
    <name type="scientific">Kitasatospora atroaurantiaca</name>
    <dbReference type="NCBI Taxonomy" id="285545"/>
    <lineage>
        <taxon>Bacteria</taxon>
        <taxon>Bacillati</taxon>
        <taxon>Actinomycetota</taxon>
        <taxon>Actinomycetes</taxon>
        <taxon>Kitasatosporales</taxon>
        <taxon>Streptomycetaceae</taxon>
        <taxon>Kitasatospora</taxon>
    </lineage>
</organism>
<feature type="domain" description="UspA" evidence="2">
    <location>
        <begin position="8"/>
        <end position="149"/>
    </location>
</feature>
<proteinExistence type="inferred from homology"/>
<dbReference type="EMBL" id="VIVR01000001">
    <property type="protein sequence ID" value="TWE15674.1"/>
    <property type="molecule type" value="Genomic_DNA"/>
</dbReference>
<dbReference type="AlphaFoldDB" id="A0A561EJ89"/>
<dbReference type="PANTHER" id="PTHR46553:SF3">
    <property type="entry name" value="ADENINE NUCLEOTIDE ALPHA HYDROLASES-LIKE SUPERFAMILY PROTEIN"/>
    <property type="match status" value="1"/>
</dbReference>
<feature type="domain" description="UspA" evidence="2">
    <location>
        <begin position="161"/>
        <end position="289"/>
    </location>
</feature>
<evidence type="ECO:0000256" key="1">
    <source>
        <dbReference type="ARBA" id="ARBA00008791"/>
    </source>
</evidence>
<sequence length="303" mass="32388">MMSPDGQRPVVVGVDPEHPSRMVLAWAADEANRRHLPVHVVQAWKPVTREGIWPRLWPELHDRAQLLRTAGEHALDEAARFIGERHPALQVTARIIDGDPAEVLNRQAERAVVLVIGSRPLSGVRDLFHSGAVTLPLIASAGCPVVVVRDPEHITQQPAYVVVGVDGSRTSKDAVDYAFEAAALRGAELRALYAWNPSHLSVADEDRAEQESRRVLAETAAGRREPYPEVELKHEVVRGHPVAVLAEASKHALALVVGARGAGGFTGQLLGSVGQGVLHHARCPVVTVPGPVGPGGLTRGASG</sequence>
<dbReference type="PANTHER" id="PTHR46553">
    <property type="entry name" value="ADENINE NUCLEOTIDE ALPHA HYDROLASES-LIKE SUPERFAMILY PROTEIN"/>
    <property type="match status" value="1"/>
</dbReference>
<dbReference type="PRINTS" id="PR01438">
    <property type="entry name" value="UNVRSLSTRESS"/>
</dbReference>
<name>A0A561EJ89_9ACTN</name>